<keyword evidence="1 8" id="KW-0678">Repressor</keyword>
<evidence type="ECO:0000256" key="5">
    <source>
        <dbReference type="ARBA" id="ARBA00023015"/>
    </source>
</evidence>
<evidence type="ECO:0000256" key="7">
    <source>
        <dbReference type="ARBA" id="ARBA00023163"/>
    </source>
</evidence>
<gene>
    <name evidence="8 10" type="primary">nrdR</name>
    <name evidence="10" type="ORF">IAC39_03700</name>
</gene>
<dbReference type="HAMAP" id="MF_00440">
    <property type="entry name" value="NrdR"/>
    <property type="match status" value="1"/>
</dbReference>
<evidence type="ECO:0000313" key="10">
    <source>
        <dbReference type="EMBL" id="HIT58801.1"/>
    </source>
</evidence>
<dbReference type="GO" id="GO:0008270">
    <property type="term" value="F:zinc ion binding"/>
    <property type="evidence" value="ECO:0007669"/>
    <property type="project" value="InterPro"/>
</dbReference>
<dbReference type="PANTHER" id="PTHR30455">
    <property type="entry name" value="TRANSCRIPTIONAL REPRESSOR NRDR"/>
    <property type="match status" value="1"/>
</dbReference>
<evidence type="ECO:0000259" key="9">
    <source>
        <dbReference type="PROSITE" id="PS51161"/>
    </source>
</evidence>
<dbReference type="Proteomes" id="UP000824136">
    <property type="component" value="Unassembled WGS sequence"/>
</dbReference>
<keyword evidence="3" id="KW-0862">Zinc</keyword>
<feature type="domain" description="ATP-cone" evidence="9">
    <location>
        <begin position="47"/>
        <end position="137"/>
    </location>
</feature>
<dbReference type="GO" id="GO:0003677">
    <property type="term" value="F:DNA binding"/>
    <property type="evidence" value="ECO:0007669"/>
    <property type="project" value="UniProtKB-KW"/>
</dbReference>
<dbReference type="InterPro" id="IPR055173">
    <property type="entry name" value="NrdR-like_N"/>
</dbReference>
<keyword evidence="2 8" id="KW-0547">Nucleotide-binding</keyword>
<proteinExistence type="inferred from homology"/>
<comment type="function">
    <text evidence="8">Negatively regulates transcription of bacterial ribonucleotide reductase nrd genes and operons by binding to NrdR-boxes.</text>
</comment>
<name>A0A9D1GST6_9FIRM</name>
<dbReference type="Pfam" id="PF03477">
    <property type="entry name" value="ATP-cone"/>
    <property type="match status" value="1"/>
</dbReference>
<evidence type="ECO:0000256" key="3">
    <source>
        <dbReference type="ARBA" id="ARBA00022833"/>
    </source>
</evidence>
<keyword evidence="7 8" id="KW-0804">Transcription</keyword>
<organism evidence="10 11">
    <name type="scientific">Candidatus Faeciplasma pullistercoris</name>
    <dbReference type="NCBI Taxonomy" id="2840800"/>
    <lineage>
        <taxon>Bacteria</taxon>
        <taxon>Bacillati</taxon>
        <taxon>Bacillota</taxon>
        <taxon>Clostridia</taxon>
        <taxon>Eubacteriales</taxon>
        <taxon>Oscillospiraceae</taxon>
        <taxon>Oscillospiraceae incertae sedis</taxon>
        <taxon>Candidatus Faeciplasma</taxon>
    </lineage>
</organism>
<dbReference type="GO" id="GO:0045892">
    <property type="term" value="P:negative regulation of DNA-templated transcription"/>
    <property type="evidence" value="ECO:0007669"/>
    <property type="project" value="UniProtKB-UniRule"/>
</dbReference>
<evidence type="ECO:0000313" key="11">
    <source>
        <dbReference type="Proteomes" id="UP000824136"/>
    </source>
</evidence>
<accession>A0A9D1GST6</accession>
<reference evidence="10" key="1">
    <citation type="submission" date="2020-10" db="EMBL/GenBank/DDBJ databases">
        <authorList>
            <person name="Gilroy R."/>
        </authorList>
    </citation>
    <scope>NUCLEOTIDE SEQUENCE</scope>
    <source>
        <strain evidence="10">CHK33-4379</strain>
    </source>
</reference>
<keyword evidence="5 8" id="KW-0805">Transcription regulation</keyword>
<protein>
    <recommendedName>
        <fullName evidence="8">Transcriptional repressor NrdR</fullName>
    </recommendedName>
</protein>
<evidence type="ECO:0000256" key="6">
    <source>
        <dbReference type="ARBA" id="ARBA00023125"/>
    </source>
</evidence>
<dbReference type="EMBL" id="DVLL01000015">
    <property type="protein sequence ID" value="HIT58801.1"/>
    <property type="molecule type" value="Genomic_DNA"/>
</dbReference>
<comment type="caution">
    <text evidence="10">The sequence shown here is derived from an EMBL/GenBank/DDBJ whole genome shotgun (WGS) entry which is preliminary data.</text>
</comment>
<comment type="similarity">
    <text evidence="8">Belongs to the NrdR family.</text>
</comment>
<dbReference type="Pfam" id="PF22811">
    <property type="entry name" value="Zn_ribbon_NrdR"/>
    <property type="match status" value="1"/>
</dbReference>
<dbReference type="NCBIfam" id="TIGR00244">
    <property type="entry name" value="transcriptional regulator NrdR"/>
    <property type="match status" value="1"/>
</dbReference>
<dbReference type="GO" id="GO:0005524">
    <property type="term" value="F:ATP binding"/>
    <property type="evidence" value="ECO:0007669"/>
    <property type="project" value="UniProtKB-UniRule"/>
</dbReference>
<dbReference type="AlphaFoldDB" id="A0A9D1GST6"/>
<reference evidence="10" key="2">
    <citation type="journal article" date="2021" name="PeerJ">
        <title>Extensive microbial diversity within the chicken gut microbiome revealed by metagenomics and culture.</title>
        <authorList>
            <person name="Gilroy R."/>
            <person name="Ravi A."/>
            <person name="Getino M."/>
            <person name="Pursley I."/>
            <person name="Horton D.L."/>
            <person name="Alikhan N.F."/>
            <person name="Baker D."/>
            <person name="Gharbi K."/>
            <person name="Hall N."/>
            <person name="Watson M."/>
            <person name="Adriaenssens E.M."/>
            <person name="Foster-Nyarko E."/>
            <person name="Jarju S."/>
            <person name="Secka A."/>
            <person name="Antonio M."/>
            <person name="Oren A."/>
            <person name="Chaudhuri R.R."/>
            <person name="La Ragione R."/>
            <person name="Hildebrand F."/>
            <person name="Pallen M.J."/>
        </authorList>
    </citation>
    <scope>NUCLEOTIDE SEQUENCE</scope>
    <source>
        <strain evidence="10">CHK33-4379</strain>
    </source>
</reference>
<dbReference type="InterPro" id="IPR003796">
    <property type="entry name" value="RNR_NrdR-like"/>
</dbReference>
<evidence type="ECO:0000256" key="2">
    <source>
        <dbReference type="ARBA" id="ARBA00022741"/>
    </source>
</evidence>
<keyword evidence="6 8" id="KW-0238">DNA-binding</keyword>
<keyword evidence="4 8" id="KW-0067">ATP-binding</keyword>
<dbReference type="PANTHER" id="PTHR30455:SF2">
    <property type="entry name" value="TRANSCRIPTIONAL REPRESSOR NRDR"/>
    <property type="match status" value="1"/>
</dbReference>
<evidence type="ECO:0000256" key="4">
    <source>
        <dbReference type="ARBA" id="ARBA00022840"/>
    </source>
</evidence>
<evidence type="ECO:0000256" key="1">
    <source>
        <dbReference type="ARBA" id="ARBA00022491"/>
    </source>
</evidence>
<evidence type="ECO:0000256" key="8">
    <source>
        <dbReference type="HAMAP-Rule" id="MF_00440"/>
    </source>
</evidence>
<dbReference type="PROSITE" id="PS51161">
    <property type="entry name" value="ATP_CONE"/>
    <property type="match status" value="1"/>
</dbReference>
<comment type="caution">
    <text evidence="8">Lacks conserved residue(s) required for the propagation of feature annotation.</text>
</comment>
<sequence length="147" mass="16870">MKCPFCGYEDTKVIDSRPSEGKKRRRRECTQCGKRFTTYEVVEKPALMVRKKDGSFEPFDRDKLVRGILTATKKRTVNPELIEKIVDDIENTAANDMKTEISTYEIGDAVLTALKAVDLVSYVRFASVYKDFNDLESFINIITELNK</sequence>
<dbReference type="InterPro" id="IPR005144">
    <property type="entry name" value="ATP-cone_dom"/>
</dbReference>